<feature type="compositionally biased region" description="Polar residues" evidence="5">
    <location>
        <begin position="319"/>
        <end position="337"/>
    </location>
</feature>
<dbReference type="FunCoup" id="A0A2J7QEN1">
    <property type="interactions" value="888"/>
</dbReference>
<proteinExistence type="inferred from homology"/>
<feature type="compositionally biased region" description="Polar residues" evidence="5">
    <location>
        <begin position="596"/>
        <end position="611"/>
    </location>
</feature>
<feature type="compositionally biased region" description="Basic and acidic residues" evidence="5">
    <location>
        <begin position="625"/>
        <end position="636"/>
    </location>
</feature>
<accession>A0A2J7QEN1</accession>
<evidence type="ECO:0000259" key="6">
    <source>
        <dbReference type="Pfam" id="PF22878"/>
    </source>
</evidence>
<dbReference type="AlphaFoldDB" id="A0A2J7QEN1"/>
<protein>
    <recommendedName>
        <fullName evidence="2">Protein SPT2 homolog</fullName>
    </recommendedName>
</protein>
<reference evidence="7 8" key="1">
    <citation type="submission" date="2017-12" db="EMBL/GenBank/DDBJ databases">
        <title>Hemimetabolous genomes reveal molecular basis of termite eusociality.</title>
        <authorList>
            <person name="Harrison M.C."/>
            <person name="Jongepier E."/>
            <person name="Robertson H.M."/>
            <person name="Arning N."/>
            <person name="Bitard-Feildel T."/>
            <person name="Chao H."/>
            <person name="Childers C.P."/>
            <person name="Dinh H."/>
            <person name="Doddapaneni H."/>
            <person name="Dugan S."/>
            <person name="Gowin J."/>
            <person name="Greiner C."/>
            <person name="Han Y."/>
            <person name="Hu H."/>
            <person name="Hughes D.S.T."/>
            <person name="Huylmans A.-K."/>
            <person name="Kemena C."/>
            <person name="Kremer L.P.M."/>
            <person name="Lee S.L."/>
            <person name="Lopez-Ezquerra A."/>
            <person name="Mallet L."/>
            <person name="Monroy-Kuhn J.M."/>
            <person name="Moser A."/>
            <person name="Murali S.C."/>
            <person name="Muzny D.M."/>
            <person name="Otani S."/>
            <person name="Piulachs M.-D."/>
            <person name="Poelchau M."/>
            <person name="Qu J."/>
            <person name="Schaub F."/>
            <person name="Wada-Katsumata A."/>
            <person name="Worley K.C."/>
            <person name="Xie Q."/>
            <person name="Ylla G."/>
            <person name="Poulsen M."/>
            <person name="Gibbs R.A."/>
            <person name="Schal C."/>
            <person name="Richards S."/>
            <person name="Belles X."/>
            <person name="Korb J."/>
            <person name="Bornberg-Bauer E."/>
        </authorList>
    </citation>
    <scope>NUCLEOTIDE SEQUENCE [LARGE SCALE GENOMIC DNA]</scope>
    <source>
        <tissue evidence="7">Whole body</tissue>
    </source>
</reference>
<feature type="compositionally biased region" description="Polar residues" evidence="5">
    <location>
        <begin position="295"/>
        <end position="311"/>
    </location>
</feature>
<organism evidence="7 8">
    <name type="scientific">Cryptotermes secundus</name>
    <dbReference type="NCBI Taxonomy" id="105785"/>
    <lineage>
        <taxon>Eukaryota</taxon>
        <taxon>Metazoa</taxon>
        <taxon>Ecdysozoa</taxon>
        <taxon>Arthropoda</taxon>
        <taxon>Hexapoda</taxon>
        <taxon>Insecta</taxon>
        <taxon>Pterygota</taxon>
        <taxon>Neoptera</taxon>
        <taxon>Polyneoptera</taxon>
        <taxon>Dictyoptera</taxon>
        <taxon>Blattodea</taxon>
        <taxon>Blattoidea</taxon>
        <taxon>Termitoidae</taxon>
        <taxon>Kalotermitidae</taxon>
        <taxon>Cryptotermitinae</taxon>
        <taxon>Cryptotermes</taxon>
    </lineage>
</organism>
<dbReference type="PANTHER" id="PTHR22691:SF8">
    <property type="entry name" value="PROTEIN SPT2 HOMOLOG"/>
    <property type="match status" value="1"/>
</dbReference>
<dbReference type="GO" id="GO:0006360">
    <property type="term" value="P:transcription by RNA polymerase I"/>
    <property type="evidence" value="ECO:0007669"/>
    <property type="project" value="TreeGrafter"/>
</dbReference>
<dbReference type="Pfam" id="PF22878">
    <property type="entry name" value="SPT2_N"/>
    <property type="match status" value="1"/>
</dbReference>
<dbReference type="InterPro" id="IPR013256">
    <property type="entry name" value="Chromatin_SPT2"/>
</dbReference>
<feature type="region of interest" description="Disordered" evidence="5">
    <location>
        <begin position="177"/>
        <end position="238"/>
    </location>
</feature>
<name>A0A2J7QEN1_9NEOP</name>
<feature type="region of interest" description="Disordered" evidence="5">
    <location>
        <begin position="251"/>
        <end position="515"/>
    </location>
</feature>
<feature type="compositionally biased region" description="Low complexity" evidence="5">
    <location>
        <begin position="613"/>
        <end position="623"/>
    </location>
</feature>
<feature type="compositionally biased region" description="Polar residues" evidence="5">
    <location>
        <begin position="347"/>
        <end position="364"/>
    </location>
</feature>
<feature type="compositionally biased region" description="Acidic residues" evidence="5">
    <location>
        <begin position="707"/>
        <end position="728"/>
    </location>
</feature>
<keyword evidence="3 4" id="KW-0175">Coiled coil</keyword>
<feature type="domain" description="SPT2 homolog N-terminal" evidence="6">
    <location>
        <begin position="1"/>
        <end position="91"/>
    </location>
</feature>
<comment type="caution">
    <text evidence="7">The sequence shown here is derived from an EMBL/GenBank/DDBJ whole genome shotgun (WGS) entry which is preliminary data.</text>
</comment>
<dbReference type="OrthoDB" id="6259853at2759"/>
<feature type="compositionally biased region" description="Basic and acidic residues" evidence="5">
    <location>
        <begin position="191"/>
        <end position="226"/>
    </location>
</feature>
<dbReference type="EMBL" id="NEVH01015307">
    <property type="protein sequence ID" value="PNF27041.1"/>
    <property type="molecule type" value="Genomic_DNA"/>
</dbReference>
<feature type="compositionally biased region" description="Basic and acidic residues" evidence="5">
    <location>
        <begin position="259"/>
        <end position="289"/>
    </location>
</feature>
<feature type="region of interest" description="Disordered" evidence="5">
    <location>
        <begin position="706"/>
        <end position="729"/>
    </location>
</feature>
<sequence>MDFGSLLYAAKKNENSAKKEVKCYKSTFDPPKKEQKSKALSANIQKFLARKEEEERQKVIEAQKKKDELLALRSQDGKAKKRVAAMLKRTKAANKAAIEDAVDNENTAVTLGGLAQPDEDDYGYVSQEASAFYDKLMEKYTSTPSEEPKFSKKSFLKSSAADLNNTKDRVRMALLRQEEEELMPHKRKRKTKEEKLKETESVDRSQNESDYGKTKECEEEMPEKFVKPRRPPPQPQMDFLNLLKMAEKKQFEPVKIVSKVKEEDERPMTKKQRAEYMKEKEWRLRKEGKLPPLTASKQVTIQSQRNSLSQSSEERSRTQKSSLSAADSGSGPRSNQHAVDRIRDQRSSQLSLDGQREQTGSQPSGYGIKDQINGRFSDQRTGRPSGDINRDQRNRRPLEGNRPPKSNRSSEDGNFSIPKCPKVNSSSRIDKHEKSPHRIPKLSDSSSRSVKLQGNSDSKVGKERSRDISGKLPVKNSHTSSAFGQGSANRNSPEERKDTSINSSSSGNSKNYNLSGYSKKLQESLLANLQEKGRSGKLSEANKFLVPGAPTSKYPKNCDSGSFNMSREAKQQSKFTRSSESKDVMKEGSLIRSSAKPFTSSHKINETSRGVLSSKSQESSVRSKPGHEIPTRDARKAVQIPSKDVKQRQFPLSDAKTCQSPPACVKPRQFPSANVKPRQFPPADIKPRPFPPADVRLKLPSKRYIEDSDEEYDPELDDFIDDGPDESEDVSKHIKEIFGYDRSRYREMDDDDDECMESSFSQQLKEEFVSTKMGILEDLEDIKMEKRALERKKKLMMKKKRI</sequence>
<dbReference type="InParanoid" id="A0A2J7QEN1"/>
<dbReference type="Pfam" id="PF08243">
    <property type="entry name" value="SPT2"/>
    <property type="match status" value="1"/>
</dbReference>
<evidence type="ECO:0000256" key="1">
    <source>
        <dbReference type="ARBA" id="ARBA00006461"/>
    </source>
</evidence>
<dbReference type="PANTHER" id="PTHR22691">
    <property type="entry name" value="YEAST SPT2-RELATED"/>
    <property type="match status" value="1"/>
</dbReference>
<dbReference type="GO" id="GO:0006334">
    <property type="term" value="P:nucleosome assembly"/>
    <property type="evidence" value="ECO:0007669"/>
    <property type="project" value="TreeGrafter"/>
</dbReference>
<dbReference type="Proteomes" id="UP000235965">
    <property type="component" value="Unassembled WGS sequence"/>
</dbReference>
<evidence type="ECO:0000256" key="5">
    <source>
        <dbReference type="SAM" id="MobiDB-lite"/>
    </source>
</evidence>
<feature type="compositionally biased region" description="Low complexity" evidence="5">
    <location>
        <begin position="500"/>
        <end position="515"/>
    </location>
</feature>
<gene>
    <name evidence="7" type="ORF">B7P43_G10415</name>
</gene>
<comment type="similarity">
    <text evidence="1">Belongs to the SPT2 family.</text>
</comment>
<feature type="compositionally biased region" description="Polar residues" evidence="5">
    <location>
        <begin position="476"/>
        <end position="491"/>
    </location>
</feature>
<feature type="region of interest" description="Disordered" evidence="5">
    <location>
        <begin position="533"/>
        <end position="694"/>
    </location>
</feature>
<dbReference type="STRING" id="105785.A0A2J7QEN1"/>
<feature type="compositionally biased region" description="Polar residues" evidence="5">
    <location>
        <begin position="443"/>
        <end position="458"/>
    </location>
</feature>
<dbReference type="GO" id="GO:0005730">
    <property type="term" value="C:nucleolus"/>
    <property type="evidence" value="ECO:0007669"/>
    <property type="project" value="TreeGrafter"/>
</dbReference>
<evidence type="ECO:0000256" key="2">
    <source>
        <dbReference type="ARBA" id="ARBA00013786"/>
    </source>
</evidence>
<feature type="coiled-coil region" evidence="4">
    <location>
        <begin position="37"/>
        <end position="72"/>
    </location>
</feature>
<dbReference type="GO" id="GO:0042393">
    <property type="term" value="F:histone binding"/>
    <property type="evidence" value="ECO:0007669"/>
    <property type="project" value="TreeGrafter"/>
</dbReference>
<feature type="compositionally biased region" description="Basic and acidic residues" evidence="5">
    <location>
        <begin position="567"/>
        <end position="586"/>
    </location>
</feature>
<keyword evidence="8" id="KW-1185">Reference proteome</keyword>
<evidence type="ECO:0000256" key="3">
    <source>
        <dbReference type="ARBA" id="ARBA00023054"/>
    </source>
</evidence>
<evidence type="ECO:0000313" key="8">
    <source>
        <dbReference type="Proteomes" id="UP000235965"/>
    </source>
</evidence>
<feature type="compositionally biased region" description="Basic and acidic residues" evidence="5">
    <location>
        <begin position="388"/>
        <end position="399"/>
    </location>
</feature>
<dbReference type="SMART" id="SM00784">
    <property type="entry name" value="SPT2"/>
    <property type="match status" value="1"/>
</dbReference>
<dbReference type="InterPro" id="IPR054552">
    <property type="entry name" value="SPT2_N"/>
</dbReference>
<feature type="compositionally biased region" description="Basic and acidic residues" evidence="5">
    <location>
        <begin position="459"/>
        <end position="469"/>
    </location>
</feature>
<evidence type="ECO:0000313" key="7">
    <source>
        <dbReference type="EMBL" id="PNF27041.1"/>
    </source>
</evidence>
<feature type="coiled-coil region" evidence="4">
    <location>
        <begin position="772"/>
        <end position="799"/>
    </location>
</feature>
<dbReference type="GO" id="GO:0003677">
    <property type="term" value="F:DNA binding"/>
    <property type="evidence" value="ECO:0007669"/>
    <property type="project" value="TreeGrafter"/>
</dbReference>
<evidence type="ECO:0000256" key="4">
    <source>
        <dbReference type="SAM" id="Coils"/>
    </source>
</evidence>